<sequence>MRGMMEREREREAAKCLTRFGAKIRPRAAWRKYWKKKEKKAKSGVTEHVCSPNSAVSLGGLASSSGQQCFALFGRHIRDQLSVSRRPCPLHLSAPNLLHIIIIIYFLIFFSYN</sequence>
<reference evidence="2 3" key="1">
    <citation type="journal article" date="2018" name="Sci. Rep.">
        <title>Genomic signatures of local adaptation to the degree of environmental predictability in rotifers.</title>
        <authorList>
            <person name="Franch-Gras L."/>
            <person name="Hahn C."/>
            <person name="Garcia-Roger E.M."/>
            <person name="Carmona M.J."/>
            <person name="Serra M."/>
            <person name="Gomez A."/>
        </authorList>
    </citation>
    <scope>NUCLEOTIDE SEQUENCE [LARGE SCALE GENOMIC DNA]</scope>
    <source>
        <strain evidence="2">HYR1</strain>
    </source>
</reference>
<keyword evidence="1" id="KW-1133">Transmembrane helix</keyword>
<dbReference type="AlphaFoldDB" id="A0A3M7Q2V1"/>
<gene>
    <name evidence="2" type="ORF">BpHYR1_040373</name>
</gene>
<dbReference type="Proteomes" id="UP000276133">
    <property type="component" value="Unassembled WGS sequence"/>
</dbReference>
<organism evidence="2 3">
    <name type="scientific">Brachionus plicatilis</name>
    <name type="common">Marine rotifer</name>
    <name type="synonym">Brachionus muelleri</name>
    <dbReference type="NCBI Taxonomy" id="10195"/>
    <lineage>
        <taxon>Eukaryota</taxon>
        <taxon>Metazoa</taxon>
        <taxon>Spiralia</taxon>
        <taxon>Gnathifera</taxon>
        <taxon>Rotifera</taxon>
        <taxon>Eurotatoria</taxon>
        <taxon>Monogononta</taxon>
        <taxon>Pseudotrocha</taxon>
        <taxon>Ploima</taxon>
        <taxon>Brachionidae</taxon>
        <taxon>Brachionus</taxon>
    </lineage>
</organism>
<feature type="transmembrane region" description="Helical" evidence="1">
    <location>
        <begin position="94"/>
        <end position="112"/>
    </location>
</feature>
<protein>
    <submittedName>
        <fullName evidence="2">Uncharacterized protein</fullName>
    </submittedName>
</protein>
<evidence type="ECO:0000256" key="1">
    <source>
        <dbReference type="SAM" id="Phobius"/>
    </source>
</evidence>
<keyword evidence="1" id="KW-0812">Transmembrane</keyword>
<evidence type="ECO:0000313" key="3">
    <source>
        <dbReference type="Proteomes" id="UP000276133"/>
    </source>
</evidence>
<comment type="caution">
    <text evidence="2">The sequence shown here is derived from an EMBL/GenBank/DDBJ whole genome shotgun (WGS) entry which is preliminary data.</text>
</comment>
<accession>A0A3M7Q2V1</accession>
<name>A0A3M7Q2V1_BRAPC</name>
<keyword evidence="3" id="KW-1185">Reference proteome</keyword>
<dbReference type="EMBL" id="REGN01007654">
    <property type="protein sequence ID" value="RNA05633.1"/>
    <property type="molecule type" value="Genomic_DNA"/>
</dbReference>
<evidence type="ECO:0000313" key="2">
    <source>
        <dbReference type="EMBL" id="RNA05633.1"/>
    </source>
</evidence>
<proteinExistence type="predicted"/>
<keyword evidence="1" id="KW-0472">Membrane</keyword>